<dbReference type="Proteomes" id="UP001057402">
    <property type="component" value="Chromosome 3"/>
</dbReference>
<organism evidence="1 2">
    <name type="scientific">Melastoma candidum</name>
    <dbReference type="NCBI Taxonomy" id="119954"/>
    <lineage>
        <taxon>Eukaryota</taxon>
        <taxon>Viridiplantae</taxon>
        <taxon>Streptophyta</taxon>
        <taxon>Embryophyta</taxon>
        <taxon>Tracheophyta</taxon>
        <taxon>Spermatophyta</taxon>
        <taxon>Magnoliopsida</taxon>
        <taxon>eudicotyledons</taxon>
        <taxon>Gunneridae</taxon>
        <taxon>Pentapetalae</taxon>
        <taxon>rosids</taxon>
        <taxon>malvids</taxon>
        <taxon>Myrtales</taxon>
        <taxon>Melastomataceae</taxon>
        <taxon>Melastomatoideae</taxon>
        <taxon>Melastomateae</taxon>
        <taxon>Melastoma</taxon>
    </lineage>
</organism>
<reference evidence="2" key="1">
    <citation type="journal article" date="2023" name="Front. Plant Sci.">
        <title>Chromosomal-level genome assembly of Melastoma candidum provides insights into trichome evolution.</title>
        <authorList>
            <person name="Zhong Y."/>
            <person name="Wu W."/>
            <person name="Sun C."/>
            <person name="Zou P."/>
            <person name="Liu Y."/>
            <person name="Dai S."/>
            <person name="Zhou R."/>
        </authorList>
    </citation>
    <scope>NUCLEOTIDE SEQUENCE [LARGE SCALE GENOMIC DNA]</scope>
</reference>
<evidence type="ECO:0000313" key="2">
    <source>
        <dbReference type="Proteomes" id="UP001057402"/>
    </source>
</evidence>
<evidence type="ECO:0000313" key="1">
    <source>
        <dbReference type="EMBL" id="KAI4383125.1"/>
    </source>
</evidence>
<protein>
    <submittedName>
        <fullName evidence="1">Uncharacterized protein</fullName>
    </submittedName>
</protein>
<comment type="caution">
    <text evidence="1">The sequence shown here is derived from an EMBL/GenBank/DDBJ whole genome shotgun (WGS) entry which is preliminary data.</text>
</comment>
<name>A0ACB9RW42_9MYRT</name>
<keyword evidence="2" id="KW-1185">Reference proteome</keyword>
<accession>A0ACB9RW42</accession>
<dbReference type="EMBL" id="CM042882">
    <property type="protein sequence ID" value="KAI4383125.1"/>
    <property type="molecule type" value="Genomic_DNA"/>
</dbReference>
<gene>
    <name evidence="1" type="ORF">MLD38_009001</name>
</gene>
<sequence>MYPGSPSSSSPQNSCPRSPISPPQELASVSVPPSQSPPRGSRHVPAGKPFTSCFVPRVSSSGVTSAPRREEHMSPGRDTVRAPVAFPGRLSSYAHAVRPLYRLLKGRKTKSAKEGKRGEGTPEAGNRVVQRSECHEVSVEEAILYCRRSMGM</sequence>
<proteinExistence type="predicted"/>